<dbReference type="RefSeq" id="WP_157458116.1">
    <property type="nucleotide sequence ID" value="NZ_WQLB01000004.1"/>
</dbReference>
<evidence type="ECO:0000313" key="3">
    <source>
        <dbReference type="Proteomes" id="UP000483286"/>
    </source>
</evidence>
<accession>A0A7C9I1X7</accession>
<name>A0A7C9I1X7_9DEIO</name>
<evidence type="ECO:0008006" key="4">
    <source>
        <dbReference type="Google" id="ProtNLM"/>
    </source>
</evidence>
<feature type="signal peptide" evidence="1">
    <location>
        <begin position="1"/>
        <end position="26"/>
    </location>
</feature>
<feature type="chain" id="PRO_5028996201" description="Lipoprotein" evidence="1">
    <location>
        <begin position="27"/>
        <end position="227"/>
    </location>
</feature>
<dbReference type="EMBL" id="WQLB01000004">
    <property type="protein sequence ID" value="MVN86071.1"/>
    <property type="molecule type" value="Genomic_DNA"/>
</dbReference>
<dbReference type="Proteomes" id="UP000483286">
    <property type="component" value="Unassembled WGS sequence"/>
</dbReference>
<organism evidence="2 3">
    <name type="scientific">Deinococcus arboris</name>
    <dbReference type="NCBI Taxonomy" id="2682977"/>
    <lineage>
        <taxon>Bacteria</taxon>
        <taxon>Thermotogati</taxon>
        <taxon>Deinococcota</taxon>
        <taxon>Deinococci</taxon>
        <taxon>Deinococcales</taxon>
        <taxon>Deinococcaceae</taxon>
        <taxon>Deinococcus</taxon>
    </lineage>
</organism>
<proteinExistence type="predicted"/>
<sequence>MSVDALALAFLRMVLTAGLFACSAYAPPAQGGGTVIYPPARGEVILTAVLDGAERDIVRGAVEAGGAYTLTLPSPPPQTGTLAEELTAFPAAVQGAQCRGAPILSPPTARLLLLRAGRFLASGQVAGRLNPATSAVTLQASPVNVVLTTRQFLYAERPAILSGARICTVTLSGGQVVPGRVQAALTLARGWNTLVTRTEQTSAAVTVSLSASAALSGVDWQYLPGTP</sequence>
<keyword evidence="3" id="KW-1185">Reference proteome</keyword>
<evidence type="ECO:0000256" key="1">
    <source>
        <dbReference type="SAM" id="SignalP"/>
    </source>
</evidence>
<evidence type="ECO:0000313" key="2">
    <source>
        <dbReference type="EMBL" id="MVN86071.1"/>
    </source>
</evidence>
<dbReference type="AlphaFoldDB" id="A0A7C9I1X7"/>
<protein>
    <recommendedName>
        <fullName evidence="4">Lipoprotein</fullName>
    </recommendedName>
</protein>
<keyword evidence="1" id="KW-0732">Signal</keyword>
<comment type="caution">
    <text evidence="2">The sequence shown here is derived from an EMBL/GenBank/DDBJ whole genome shotgun (WGS) entry which is preliminary data.</text>
</comment>
<gene>
    <name evidence="2" type="ORF">GO986_04760</name>
</gene>
<reference evidence="2 3" key="1">
    <citation type="submission" date="2019-12" db="EMBL/GenBank/DDBJ databases">
        <title>Deinococcus sp. HMF7620 Genome sequencing and assembly.</title>
        <authorList>
            <person name="Kang H."/>
            <person name="Kim H."/>
            <person name="Joh K."/>
        </authorList>
    </citation>
    <scope>NUCLEOTIDE SEQUENCE [LARGE SCALE GENOMIC DNA]</scope>
    <source>
        <strain evidence="2 3">HMF7620</strain>
    </source>
</reference>